<dbReference type="Proteomes" id="UP000814176">
    <property type="component" value="Unassembled WGS sequence"/>
</dbReference>
<dbReference type="EMBL" id="JADCUA010000003">
    <property type="protein sequence ID" value="KAH9841727.1"/>
    <property type="molecule type" value="Genomic_DNA"/>
</dbReference>
<name>A0ABQ8KSN2_9APHY</name>
<evidence type="ECO:0000313" key="2">
    <source>
        <dbReference type="EMBL" id="KAH9841727.1"/>
    </source>
</evidence>
<reference evidence="2 3" key="1">
    <citation type="journal article" date="2021" name="Environ. Microbiol.">
        <title>Gene family expansions and transcriptome signatures uncover fungal adaptations to wood decay.</title>
        <authorList>
            <person name="Hage H."/>
            <person name="Miyauchi S."/>
            <person name="Viragh M."/>
            <person name="Drula E."/>
            <person name="Min B."/>
            <person name="Chaduli D."/>
            <person name="Navarro D."/>
            <person name="Favel A."/>
            <person name="Norest M."/>
            <person name="Lesage-Meessen L."/>
            <person name="Balint B."/>
            <person name="Merenyi Z."/>
            <person name="de Eugenio L."/>
            <person name="Morin E."/>
            <person name="Martinez A.T."/>
            <person name="Baldrian P."/>
            <person name="Stursova M."/>
            <person name="Martinez M.J."/>
            <person name="Novotny C."/>
            <person name="Magnuson J.K."/>
            <person name="Spatafora J.W."/>
            <person name="Maurice S."/>
            <person name="Pangilinan J."/>
            <person name="Andreopoulos W."/>
            <person name="LaButti K."/>
            <person name="Hundley H."/>
            <person name="Na H."/>
            <person name="Kuo A."/>
            <person name="Barry K."/>
            <person name="Lipzen A."/>
            <person name="Henrissat B."/>
            <person name="Riley R."/>
            <person name="Ahrendt S."/>
            <person name="Nagy L.G."/>
            <person name="Grigoriev I.V."/>
            <person name="Martin F."/>
            <person name="Rosso M.N."/>
        </authorList>
    </citation>
    <scope>NUCLEOTIDE SEQUENCE [LARGE SCALE GENOMIC DNA]</scope>
    <source>
        <strain evidence="2 3">CIRM-BRFM 1785</strain>
    </source>
</reference>
<feature type="region of interest" description="Disordered" evidence="1">
    <location>
        <begin position="48"/>
        <end position="70"/>
    </location>
</feature>
<comment type="caution">
    <text evidence="2">The sequence shown here is derived from an EMBL/GenBank/DDBJ whole genome shotgun (WGS) entry which is preliminary data.</text>
</comment>
<feature type="region of interest" description="Disordered" evidence="1">
    <location>
        <begin position="122"/>
        <end position="211"/>
    </location>
</feature>
<evidence type="ECO:0000313" key="3">
    <source>
        <dbReference type="Proteomes" id="UP000814176"/>
    </source>
</evidence>
<feature type="compositionally biased region" description="Pro residues" evidence="1">
    <location>
        <begin position="201"/>
        <end position="211"/>
    </location>
</feature>
<dbReference type="GeneID" id="71998697"/>
<gene>
    <name evidence="2" type="ORF">C8Q71DRAFT_345949</name>
</gene>
<sequence>MGLAIKRKGRAVGDVFRQLPAGRVLPSPHSVRPPPAILGPVAYQSAFRPPKAAHSDPGRRSPVLPPPAAPSRRILRSVFRGTAWTTRGALSACSLFATRRARWRPPQARPLRVISLSHASAASPCGACPRRAPHRDSMQTDAARQQRARTRKISAGDSRGIMHRRTHPPSRPSPIRPPCRHRTPRGGPVAPAVIRHRTPRSRPPPGQTGTV</sequence>
<evidence type="ECO:0000256" key="1">
    <source>
        <dbReference type="SAM" id="MobiDB-lite"/>
    </source>
</evidence>
<accession>A0ABQ8KSN2</accession>
<proteinExistence type="predicted"/>
<protein>
    <submittedName>
        <fullName evidence="2">Uncharacterized protein</fullName>
    </submittedName>
</protein>
<dbReference type="RefSeq" id="XP_047783026.1">
    <property type="nucleotide sequence ID" value="XM_047917965.1"/>
</dbReference>
<keyword evidence="3" id="KW-1185">Reference proteome</keyword>
<organism evidence="2 3">
    <name type="scientific">Rhodofomes roseus</name>
    <dbReference type="NCBI Taxonomy" id="34475"/>
    <lineage>
        <taxon>Eukaryota</taxon>
        <taxon>Fungi</taxon>
        <taxon>Dikarya</taxon>
        <taxon>Basidiomycota</taxon>
        <taxon>Agaricomycotina</taxon>
        <taxon>Agaricomycetes</taxon>
        <taxon>Polyporales</taxon>
        <taxon>Rhodofomes</taxon>
    </lineage>
</organism>